<comment type="caution">
    <text evidence="3">The sequence shown here is derived from an EMBL/GenBank/DDBJ whole genome shotgun (WGS) entry which is preliminary data.</text>
</comment>
<sequence>MTMLTADHALFAAAPKGARADLTSTEFLDRYAHRGGPIALGEWTSSGADFTATLELPNHLRTVLSAGSPVAAMTSALYDEGYPLELLQFHQRPTDAGIATFVECEFNGRRDWAAAIAPTSAESTIRAMIAGVNLLAD</sequence>
<name>A0A917QU82_9NOCA</name>
<reference evidence="3" key="2">
    <citation type="submission" date="2020-09" db="EMBL/GenBank/DDBJ databases">
        <authorList>
            <person name="Sun Q."/>
            <person name="Zhou Y."/>
        </authorList>
    </citation>
    <scope>NUCLEOTIDE SEQUENCE</scope>
    <source>
        <strain evidence="3">CGMCC 4.7278</strain>
    </source>
</reference>
<accession>A0A917QU82</accession>
<dbReference type="InterPro" id="IPR036230">
    <property type="entry name" value="LeuA_allosteric_dom_sf"/>
</dbReference>
<proteinExistence type="predicted"/>
<keyword evidence="4" id="KW-1185">Reference proteome</keyword>
<gene>
    <name evidence="3" type="ORF">GCM10011591_45250</name>
</gene>
<evidence type="ECO:0000313" key="4">
    <source>
        <dbReference type="Proteomes" id="UP000612956"/>
    </source>
</evidence>
<dbReference type="SMART" id="SM00917">
    <property type="entry name" value="LeuA_dimer"/>
    <property type="match status" value="1"/>
</dbReference>
<feature type="domain" description="2-isopropylmalate synthase LeuA allosteric (dimerisation)" evidence="2">
    <location>
        <begin position="21"/>
        <end position="136"/>
    </location>
</feature>
<dbReference type="SUPFAM" id="SSF110921">
    <property type="entry name" value="2-isopropylmalate synthase LeuA, allosteric (dimerisation) domain"/>
    <property type="match status" value="1"/>
</dbReference>
<dbReference type="InterPro" id="IPR013709">
    <property type="entry name" value="2-isopropylmalate_synth_dimer"/>
</dbReference>
<reference evidence="3" key="1">
    <citation type="journal article" date="2014" name="Int. J. Syst. Evol. Microbiol.">
        <title>Complete genome sequence of Corynebacterium casei LMG S-19264T (=DSM 44701T), isolated from a smear-ripened cheese.</title>
        <authorList>
            <consortium name="US DOE Joint Genome Institute (JGI-PGF)"/>
            <person name="Walter F."/>
            <person name="Albersmeier A."/>
            <person name="Kalinowski J."/>
            <person name="Ruckert C."/>
        </authorList>
    </citation>
    <scope>NUCLEOTIDE SEQUENCE</scope>
    <source>
        <strain evidence="3">CGMCC 4.7278</strain>
    </source>
</reference>
<keyword evidence="1" id="KW-0808">Transferase</keyword>
<organism evidence="3 4">
    <name type="scientific">Nocardia camponoti</name>
    <dbReference type="NCBI Taxonomy" id="1616106"/>
    <lineage>
        <taxon>Bacteria</taxon>
        <taxon>Bacillati</taxon>
        <taxon>Actinomycetota</taxon>
        <taxon>Actinomycetes</taxon>
        <taxon>Mycobacteriales</taxon>
        <taxon>Nocardiaceae</taxon>
        <taxon>Nocardia</taxon>
    </lineage>
</organism>
<dbReference type="RefSeq" id="WP_188831075.1">
    <property type="nucleotide sequence ID" value="NZ_BMMW01000006.1"/>
</dbReference>
<protein>
    <recommendedName>
        <fullName evidence="2">2-isopropylmalate synthase LeuA allosteric (dimerisation) domain-containing protein</fullName>
    </recommendedName>
</protein>
<evidence type="ECO:0000256" key="1">
    <source>
        <dbReference type="ARBA" id="ARBA00022679"/>
    </source>
</evidence>
<dbReference type="EMBL" id="BMMW01000006">
    <property type="protein sequence ID" value="GGK68020.1"/>
    <property type="molecule type" value="Genomic_DNA"/>
</dbReference>
<dbReference type="GO" id="GO:0009098">
    <property type="term" value="P:L-leucine biosynthetic process"/>
    <property type="evidence" value="ECO:0007669"/>
    <property type="project" value="InterPro"/>
</dbReference>
<evidence type="ECO:0000313" key="3">
    <source>
        <dbReference type="EMBL" id="GGK68020.1"/>
    </source>
</evidence>
<dbReference type="AlphaFoldDB" id="A0A917QU82"/>
<dbReference type="Proteomes" id="UP000612956">
    <property type="component" value="Unassembled WGS sequence"/>
</dbReference>
<evidence type="ECO:0000259" key="2">
    <source>
        <dbReference type="SMART" id="SM00917"/>
    </source>
</evidence>
<dbReference type="GO" id="GO:0003852">
    <property type="term" value="F:2-isopropylmalate synthase activity"/>
    <property type="evidence" value="ECO:0007669"/>
    <property type="project" value="InterPro"/>
</dbReference>
<dbReference type="Gene3D" id="3.30.160.270">
    <property type="match status" value="1"/>
</dbReference>